<organism evidence="1 2">
    <name type="scientific">Rhizopus oryzae</name>
    <name type="common">Mucormycosis agent</name>
    <name type="synonym">Rhizopus arrhizus var. delemar</name>
    <dbReference type="NCBI Taxonomy" id="64495"/>
    <lineage>
        <taxon>Eukaryota</taxon>
        <taxon>Fungi</taxon>
        <taxon>Fungi incertae sedis</taxon>
        <taxon>Mucoromycota</taxon>
        <taxon>Mucoromycotina</taxon>
        <taxon>Mucoromycetes</taxon>
        <taxon>Mucorales</taxon>
        <taxon>Mucorineae</taxon>
        <taxon>Rhizopodaceae</taxon>
        <taxon>Rhizopus</taxon>
    </lineage>
</organism>
<gene>
    <name evidence="1" type="ORF">G6F64_003971</name>
</gene>
<dbReference type="Proteomes" id="UP000716291">
    <property type="component" value="Unassembled WGS sequence"/>
</dbReference>
<reference evidence="1" key="1">
    <citation type="journal article" date="2020" name="Microb. Genom.">
        <title>Genetic diversity of clinical and environmental Mucorales isolates obtained from an investigation of mucormycosis cases among solid organ transplant recipients.</title>
        <authorList>
            <person name="Nguyen M.H."/>
            <person name="Kaul D."/>
            <person name="Muto C."/>
            <person name="Cheng S.J."/>
            <person name="Richter R.A."/>
            <person name="Bruno V.M."/>
            <person name="Liu G."/>
            <person name="Beyhan S."/>
            <person name="Sundermann A.J."/>
            <person name="Mounaud S."/>
            <person name="Pasculle A.W."/>
            <person name="Nierman W.C."/>
            <person name="Driscoll E."/>
            <person name="Cumbie R."/>
            <person name="Clancy C.J."/>
            <person name="Dupont C.L."/>
        </authorList>
    </citation>
    <scope>NUCLEOTIDE SEQUENCE</scope>
    <source>
        <strain evidence="1">GL11</strain>
    </source>
</reference>
<comment type="caution">
    <text evidence="1">The sequence shown here is derived from an EMBL/GenBank/DDBJ whole genome shotgun (WGS) entry which is preliminary data.</text>
</comment>
<protein>
    <submittedName>
        <fullName evidence="1">Uncharacterized protein</fullName>
    </submittedName>
</protein>
<name>A0A9P6XDD8_RHIOR</name>
<keyword evidence="2" id="KW-1185">Reference proteome</keyword>
<dbReference type="OrthoDB" id="2214739at2759"/>
<sequence>MVRKVPALKTLCVLVKELPQLVPIPSWSSRWILDLLLTGCLLHNLPISGSISNAIPSSLPLLYTLSDIAIWNYDNNQSVAQTTTSTRARAVIRELFPSSGQAHATIRFDWCIKLS</sequence>
<proteinExistence type="predicted"/>
<dbReference type="EMBL" id="JAANQT010000414">
    <property type="protein sequence ID" value="KAG1311208.1"/>
    <property type="molecule type" value="Genomic_DNA"/>
</dbReference>
<evidence type="ECO:0000313" key="1">
    <source>
        <dbReference type="EMBL" id="KAG1311208.1"/>
    </source>
</evidence>
<accession>A0A9P6XDD8</accession>
<evidence type="ECO:0000313" key="2">
    <source>
        <dbReference type="Proteomes" id="UP000716291"/>
    </source>
</evidence>
<dbReference type="AlphaFoldDB" id="A0A9P6XDD8"/>